<dbReference type="Gene3D" id="1.10.10.820">
    <property type="match status" value="1"/>
</dbReference>
<dbReference type="STRING" id="299467.A0A443SK46"/>
<evidence type="ECO:0000256" key="3">
    <source>
        <dbReference type="ARBA" id="ARBA00022840"/>
    </source>
</evidence>
<evidence type="ECO:0000313" key="12">
    <source>
        <dbReference type="EMBL" id="RWS27899.1"/>
    </source>
</evidence>
<evidence type="ECO:0000256" key="4">
    <source>
        <dbReference type="ARBA" id="ARBA00023054"/>
    </source>
</evidence>
<dbReference type="OrthoDB" id="6108017at2759"/>
<dbReference type="PRINTS" id="PR00193">
    <property type="entry name" value="MYOSINHEAVY"/>
</dbReference>
<dbReference type="Pfam" id="PF01843">
    <property type="entry name" value="DIL"/>
    <property type="match status" value="1"/>
</dbReference>
<dbReference type="PANTHER" id="PTHR13140:SF706">
    <property type="entry name" value="DILUTE CLASS UNCONVENTIONAL MYOSIN, ISOFORM C"/>
    <property type="match status" value="1"/>
</dbReference>
<feature type="coiled-coil region" evidence="9">
    <location>
        <begin position="955"/>
        <end position="1114"/>
    </location>
</feature>
<dbReference type="GO" id="GO:0051015">
    <property type="term" value="F:actin filament binding"/>
    <property type="evidence" value="ECO:0007669"/>
    <property type="project" value="TreeGrafter"/>
</dbReference>
<dbReference type="CDD" id="cd01380">
    <property type="entry name" value="MYSc_Myo5"/>
    <property type="match status" value="1"/>
</dbReference>
<organism evidence="12 13">
    <name type="scientific">Leptotrombidium deliense</name>
    <dbReference type="NCBI Taxonomy" id="299467"/>
    <lineage>
        <taxon>Eukaryota</taxon>
        <taxon>Metazoa</taxon>
        <taxon>Ecdysozoa</taxon>
        <taxon>Arthropoda</taxon>
        <taxon>Chelicerata</taxon>
        <taxon>Arachnida</taxon>
        <taxon>Acari</taxon>
        <taxon>Acariformes</taxon>
        <taxon>Trombidiformes</taxon>
        <taxon>Prostigmata</taxon>
        <taxon>Anystina</taxon>
        <taxon>Parasitengona</taxon>
        <taxon>Trombiculoidea</taxon>
        <taxon>Trombiculidae</taxon>
        <taxon>Leptotrombidium</taxon>
    </lineage>
</organism>
<evidence type="ECO:0000256" key="6">
    <source>
        <dbReference type="ARBA" id="ARBA00023175"/>
    </source>
</evidence>
<dbReference type="Gene3D" id="3.30.70.1590">
    <property type="match status" value="1"/>
</dbReference>
<dbReference type="PANTHER" id="PTHR13140">
    <property type="entry name" value="MYOSIN"/>
    <property type="match status" value="1"/>
</dbReference>
<evidence type="ECO:0000256" key="2">
    <source>
        <dbReference type="ARBA" id="ARBA00022741"/>
    </source>
</evidence>
<evidence type="ECO:0000313" key="13">
    <source>
        <dbReference type="Proteomes" id="UP000288716"/>
    </source>
</evidence>
<dbReference type="CDD" id="cd23767">
    <property type="entry name" value="IQCD"/>
    <property type="match status" value="1"/>
</dbReference>
<evidence type="ECO:0000259" key="11">
    <source>
        <dbReference type="PROSITE" id="PS51456"/>
    </source>
</evidence>
<keyword evidence="13" id="KW-1185">Reference proteome</keyword>
<evidence type="ECO:0000256" key="5">
    <source>
        <dbReference type="ARBA" id="ARBA00023123"/>
    </source>
</evidence>
<keyword evidence="5 8" id="KW-0518">Myosin</keyword>
<feature type="coiled-coil region" evidence="9">
    <location>
        <begin position="1140"/>
        <end position="1302"/>
    </location>
</feature>
<evidence type="ECO:0000259" key="10">
    <source>
        <dbReference type="PROSITE" id="PS51126"/>
    </source>
</evidence>
<dbReference type="SMART" id="SM00242">
    <property type="entry name" value="MYSc"/>
    <property type="match status" value="1"/>
</dbReference>
<evidence type="ECO:0000256" key="8">
    <source>
        <dbReference type="PROSITE-ProRule" id="PRU00782"/>
    </source>
</evidence>
<dbReference type="SMART" id="SM00015">
    <property type="entry name" value="IQ"/>
    <property type="match status" value="6"/>
</dbReference>
<evidence type="ECO:0000256" key="1">
    <source>
        <dbReference type="ARBA" id="ARBA00008314"/>
    </source>
</evidence>
<dbReference type="CDD" id="cd15470">
    <property type="entry name" value="Myo5_CBD"/>
    <property type="match status" value="1"/>
</dbReference>
<dbReference type="Gene3D" id="1.20.120.720">
    <property type="entry name" value="Myosin VI head, motor domain, U50 subdomain"/>
    <property type="match status" value="1"/>
</dbReference>
<dbReference type="PROSITE" id="PS50096">
    <property type="entry name" value="IQ"/>
    <property type="match status" value="6"/>
</dbReference>
<reference evidence="12 13" key="1">
    <citation type="journal article" date="2018" name="Gigascience">
        <title>Genomes of trombidid mites reveal novel predicted allergens and laterally-transferred genes associated with secondary metabolism.</title>
        <authorList>
            <person name="Dong X."/>
            <person name="Chaisiri K."/>
            <person name="Xia D."/>
            <person name="Armstrong S.D."/>
            <person name="Fang Y."/>
            <person name="Donnelly M.J."/>
            <person name="Kadowaki T."/>
            <person name="McGarry J.W."/>
            <person name="Darby A.C."/>
            <person name="Makepeace B.L."/>
        </authorList>
    </citation>
    <scope>NUCLEOTIDE SEQUENCE [LARGE SCALE GENOMIC DNA]</scope>
    <source>
        <strain evidence="12">UoL-UT</strain>
    </source>
</reference>
<keyword evidence="3 8" id="KW-0067">ATP-binding</keyword>
<dbReference type="InterPro" id="IPR036103">
    <property type="entry name" value="MYSc_Myo5"/>
</dbReference>
<dbReference type="GO" id="GO:0007015">
    <property type="term" value="P:actin filament organization"/>
    <property type="evidence" value="ECO:0007669"/>
    <property type="project" value="TreeGrafter"/>
</dbReference>
<dbReference type="InterPro" id="IPR001609">
    <property type="entry name" value="Myosin_head_motor_dom-like"/>
</dbReference>
<dbReference type="Gene3D" id="3.40.850.10">
    <property type="entry name" value="Kinesin motor domain"/>
    <property type="match status" value="1"/>
</dbReference>
<protein>
    <submittedName>
        <fullName evidence="12">Unconventional myosin-Va-like protein</fullName>
    </submittedName>
</protein>
<dbReference type="InterPro" id="IPR036961">
    <property type="entry name" value="Kinesin_motor_dom_sf"/>
</dbReference>
<dbReference type="Gene3D" id="1.20.5.190">
    <property type="match status" value="3"/>
</dbReference>
<comment type="similarity">
    <text evidence="1 8">Belongs to the TRAFAC class myosin-kinesin ATPase superfamily. Myosin family.</text>
</comment>
<dbReference type="SMART" id="SM01132">
    <property type="entry name" value="DIL"/>
    <property type="match status" value="1"/>
</dbReference>
<feature type="domain" description="Dilute" evidence="10">
    <location>
        <begin position="1421"/>
        <end position="1700"/>
    </location>
</feature>
<dbReference type="EMBL" id="NCKV01001695">
    <property type="protein sequence ID" value="RWS27899.1"/>
    <property type="molecule type" value="Genomic_DNA"/>
</dbReference>
<dbReference type="GO" id="GO:0005737">
    <property type="term" value="C:cytoplasm"/>
    <property type="evidence" value="ECO:0007669"/>
    <property type="project" value="TreeGrafter"/>
</dbReference>
<dbReference type="Pfam" id="PF00063">
    <property type="entry name" value="Myosin_head"/>
    <property type="match status" value="1"/>
</dbReference>
<keyword evidence="6 8" id="KW-0505">Motor protein</keyword>
<feature type="binding site" evidence="8">
    <location>
        <begin position="172"/>
        <end position="179"/>
    </location>
    <ligand>
        <name>ATP</name>
        <dbReference type="ChEBI" id="CHEBI:30616"/>
    </ligand>
</feature>
<dbReference type="InterPro" id="IPR000048">
    <property type="entry name" value="IQ_motif_EF-hand-BS"/>
</dbReference>
<feature type="domain" description="Myosin motor" evidence="11">
    <location>
        <begin position="77"/>
        <end position="803"/>
    </location>
</feature>
<dbReference type="Pfam" id="PF00612">
    <property type="entry name" value="IQ"/>
    <property type="match status" value="5"/>
</dbReference>
<keyword evidence="7 8" id="KW-0009">Actin-binding</keyword>
<proteinExistence type="inferred from homology"/>
<dbReference type="GO" id="GO:0016020">
    <property type="term" value="C:membrane"/>
    <property type="evidence" value="ECO:0007669"/>
    <property type="project" value="TreeGrafter"/>
</dbReference>
<feature type="region of interest" description="Actin-binding" evidence="8">
    <location>
        <begin position="640"/>
        <end position="662"/>
    </location>
</feature>
<sequence>MLIFNAEFTIYKRNLLLKGSRVWIPDKEEVWKCAQVKVDFKAEHKKLTVEDEEGNTTELAVENIQKLPSLRNPDILIGANDLTSLSYLHEPAVLYNLRVRFLDQCAIYTWCGIVLVAINPFEDLDIYGDETIKTYHQSTGSAQLDPHIYAVAEDAYSKLERENFNQSIIVSGESGAGKTVSAKFAMRYFASIAGSHSTNIENRVLASNPIMEAIGNAKTTRNDNSSRFGKYIQIMFDPQSRSIIGGNMRTYLLEKSRISKQAENERNFHIFYQICNFCQQKDFNYLRLKKNYAFNYLGDMKPSSADDISKFNEAMTCLGFSDKQQDIIYRIVAAVLHAGNIEFVPVDEEQCEIYSNDEHLSSFCELLGLDSTATKKWLTCKVLRTGMREVITTPVNIDTAQYGRDALAKYIYEKMFLWVVALINKSLGTTASSQSSTFIGVLDIYGFEHFEHNSFEQFCINYANEVLQQQFNQHVFKLEQEEYVREGIDWQFITFTDNQPVIDLIEAKPIGILNLLDEECKMPRGTDETWGAKLYSQLTVGEIFQKPKFGFQSSFIIQHFADKVVYEVDGFLEKNRDTVWEEQIDLLKRSNIVDSVFSDDPLSDSQPQKSGGKIKITAQQQQKQQKIAKATVGSQFRESLAALMRTLNATTPHYIRCIKPNDNKAAFEFNNNRAVQQLRACGVLETIRISSNGFPSRWTYTDFANRYRVLLVGMYRKGRLEKRGSVSNELPRKLVRAGSSATSEVKAICLDVIKLVYELGAYSQFKHPGETQKEEKLKQIYQLGKTKLFFRSGQVALLERIRAQKLRDCAVLLQRMVRGWLQRRRYTKIKATILRLQSYSRGFLARKRFWHMKCTKAATRIQTKWRSYIARKKYLRLKQTAISIQKYGRGLLARRNFVAMKRNRAAITIQRYYRGFTCRKNYKKQRRNIVIIQNLVRRRIAKKILKQLKVEAKSVEHVKALNKGLERKIIELQQKVDVLNDECNKRKQFESNSEEFKNESIKLSTELKNAKNIIIEKDQLINDLRSRVDEMDNKNKELLIKLEDQISTIDKLKVETEKVQEQVDVKATEEALAAKEQQLIAKYERERKILLEERESEKSSHQQLLRKYAALEDKLQSGADFNEDENRNPDISTVSLMMRCSEMEQECAKLKHENQEMRDAFANLADKNESDSAAALLAQQCALLQNELDRVREERSNLKTIVLGQESAIRDQSAEAEVISAFKSIIKQLEREVEREKDSKEQLMTELNALKKDNDRQQQMIAIGNNAVNPKDATFMKLSQEKMLLQEKCTKLSTQVNELKIKLMRRKVLGESKFSFVRTSVHCFCIDDENEIVDEAFDPQNKNLLGMFEYSPQSESLILRILISGINKNSCQKLLSKLKLSDLEPTIALKFPPHFPAYIIFMCIRYTDYVNDDNQVRSLLNNAIMAIKRTIKRNHNYEIFVLWLSNTCKLITCLKQYSGDELFGVFDESLKNFDLSEYRQIFSDVAVWIYQGVIKQSEERIQPLIVPAVLEFEGLASSGIYSQPATIQRSGSISGEDSVPSSPTEKPVDALIKELSYLHKVLLLHVVEPELINQIFKQCKFKKLFYFICAGALNNLLLRKDLCHWNKAMQIRFNLSALEQWCREQQIPKWSEVVEKLDPIIQATKLLQTKKTEEHIATIVEMCNKLSSSQIMKILNLYTAGEEENISHTFIKRVQLYLSEHRREGPNPTLLMDTKYVYAITIPYNPSDVSLKSVSIPPVLLKKGLGTVLRRL</sequence>
<dbReference type="Gene3D" id="1.20.58.530">
    <property type="match status" value="1"/>
</dbReference>
<gene>
    <name evidence="12" type="ORF">B4U80_06974</name>
</gene>
<dbReference type="SUPFAM" id="SSF52540">
    <property type="entry name" value="P-loop containing nucleoside triphosphate hydrolases"/>
    <property type="match status" value="3"/>
</dbReference>
<dbReference type="GO" id="GO:0005524">
    <property type="term" value="F:ATP binding"/>
    <property type="evidence" value="ECO:0007669"/>
    <property type="project" value="UniProtKB-UniRule"/>
</dbReference>
<dbReference type="GO" id="GO:0000146">
    <property type="term" value="F:microfilament motor activity"/>
    <property type="evidence" value="ECO:0007669"/>
    <property type="project" value="TreeGrafter"/>
</dbReference>
<keyword evidence="4 9" id="KW-0175">Coiled coil</keyword>
<dbReference type="InterPro" id="IPR002710">
    <property type="entry name" value="Dilute_dom"/>
</dbReference>
<evidence type="ECO:0000256" key="9">
    <source>
        <dbReference type="SAM" id="Coils"/>
    </source>
</evidence>
<comment type="caution">
    <text evidence="12">The sequence shown here is derived from an EMBL/GenBank/DDBJ whole genome shotgun (WGS) entry which is preliminary data.</text>
</comment>
<name>A0A443SK46_9ACAR</name>
<dbReference type="VEuPathDB" id="VectorBase:LDEU004141"/>
<accession>A0A443SK46</accession>
<keyword evidence="2 8" id="KW-0547">Nucleotide-binding</keyword>
<dbReference type="GO" id="GO:0016459">
    <property type="term" value="C:myosin complex"/>
    <property type="evidence" value="ECO:0007669"/>
    <property type="project" value="UniProtKB-KW"/>
</dbReference>
<evidence type="ECO:0000256" key="7">
    <source>
        <dbReference type="ARBA" id="ARBA00023203"/>
    </source>
</evidence>
<dbReference type="PROSITE" id="PS51456">
    <property type="entry name" value="MYOSIN_MOTOR"/>
    <property type="match status" value="1"/>
</dbReference>
<dbReference type="InterPro" id="IPR027417">
    <property type="entry name" value="P-loop_NTPase"/>
</dbReference>
<dbReference type="PROSITE" id="PS51126">
    <property type="entry name" value="DILUTE"/>
    <property type="match status" value="1"/>
</dbReference>
<dbReference type="Proteomes" id="UP000288716">
    <property type="component" value="Unassembled WGS sequence"/>
</dbReference>